<dbReference type="Proteomes" id="UP000076532">
    <property type="component" value="Unassembled WGS sequence"/>
</dbReference>
<evidence type="ECO:0000313" key="2">
    <source>
        <dbReference type="Proteomes" id="UP000076532"/>
    </source>
</evidence>
<dbReference type="OrthoDB" id="2652955at2759"/>
<evidence type="ECO:0000313" key="1">
    <source>
        <dbReference type="EMBL" id="KZP24545.1"/>
    </source>
</evidence>
<protein>
    <submittedName>
        <fullName evidence="1">Uncharacterized protein</fullName>
    </submittedName>
</protein>
<accession>A0A166N1D9</accession>
<reference evidence="1 2" key="1">
    <citation type="journal article" date="2016" name="Mol. Biol. Evol.">
        <title>Comparative Genomics of Early-Diverging Mushroom-Forming Fungi Provides Insights into the Origins of Lignocellulose Decay Capabilities.</title>
        <authorList>
            <person name="Nagy L.G."/>
            <person name="Riley R."/>
            <person name="Tritt A."/>
            <person name="Adam C."/>
            <person name="Daum C."/>
            <person name="Floudas D."/>
            <person name="Sun H."/>
            <person name="Yadav J.S."/>
            <person name="Pangilinan J."/>
            <person name="Larsson K.H."/>
            <person name="Matsuura K."/>
            <person name="Barry K."/>
            <person name="Labutti K."/>
            <person name="Kuo R."/>
            <person name="Ohm R.A."/>
            <person name="Bhattacharya S.S."/>
            <person name="Shirouzu T."/>
            <person name="Yoshinaga Y."/>
            <person name="Martin F.M."/>
            <person name="Grigoriev I.V."/>
            <person name="Hibbett D.S."/>
        </authorList>
    </citation>
    <scope>NUCLEOTIDE SEQUENCE [LARGE SCALE GENOMIC DNA]</scope>
    <source>
        <strain evidence="1 2">CBS 109695</strain>
    </source>
</reference>
<proteinExistence type="predicted"/>
<sequence>MSSASITAIAVLESPRLVGKSKAVVFDAQIYQGAQAPLVAALRYFNGTDMTFEDVGTFFLHANVSVA</sequence>
<keyword evidence="2" id="KW-1185">Reference proteome</keyword>
<gene>
    <name evidence="1" type="ORF">FIBSPDRAFT_856731</name>
</gene>
<name>A0A166N1D9_9AGAM</name>
<dbReference type="STRING" id="436010.A0A166N1D9"/>
<organism evidence="1 2">
    <name type="scientific">Athelia psychrophila</name>
    <dbReference type="NCBI Taxonomy" id="1759441"/>
    <lineage>
        <taxon>Eukaryota</taxon>
        <taxon>Fungi</taxon>
        <taxon>Dikarya</taxon>
        <taxon>Basidiomycota</taxon>
        <taxon>Agaricomycotina</taxon>
        <taxon>Agaricomycetes</taxon>
        <taxon>Agaricomycetidae</taxon>
        <taxon>Atheliales</taxon>
        <taxon>Atheliaceae</taxon>
        <taxon>Athelia</taxon>
    </lineage>
</organism>
<dbReference type="EMBL" id="KV417525">
    <property type="protein sequence ID" value="KZP24545.1"/>
    <property type="molecule type" value="Genomic_DNA"/>
</dbReference>
<dbReference type="AlphaFoldDB" id="A0A166N1D9"/>